<gene>
    <name evidence="3" type="primary">cutA</name>
    <name evidence="3" type="ORF">Q5761_12135</name>
</gene>
<dbReference type="Pfam" id="PF03091">
    <property type="entry name" value="CutA1"/>
    <property type="match status" value="1"/>
</dbReference>
<proteinExistence type="inferred from homology"/>
<sequence>MGSTKATNSGLPSPVAGSSADEPARASRAAAAPAGAPAAAAAAASEAGQGGATGGGEAVLVYVTAANAGEARRIGRQAVEQRLAACANVYPHIDSFYWWQGELVEDHEAVVILKTRRARVPELIAAVRSWHSYSVPAILVLEVRDGNPDYLRWLAEETAGERPGASG</sequence>
<organism evidence="3 4">
    <name type="scientific">Thermaerobacter composti</name>
    <dbReference type="NCBI Taxonomy" id="554949"/>
    <lineage>
        <taxon>Bacteria</taxon>
        <taxon>Bacillati</taxon>
        <taxon>Bacillota</taxon>
        <taxon>Clostridia</taxon>
        <taxon>Eubacteriales</taxon>
        <taxon>Clostridiales Family XVII. Incertae Sedis</taxon>
        <taxon>Thermaerobacter</taxon>
    </lineage>
</organism>
<dbReference type="InterPro" id="IPR004323">
    <property type="entry name" value="Ion_tolerance_CutA"/>
</dbReference>
<dbReference type="Proteomes" id="UP001304683">
    <property type="component" value="Chromosome"/>
</dbReference>
<dbReference type="InterPro" id="IPR015867">
    <property type="entry name" value="N-reg_PII/ATP_PRibTrfase_C"/>
</dbReference>
<dbReference type="PANTHER" id="PTHR23419">
    <property type="entry name" value="DIVALENT CATION TOLERANCE CUTA-RELATED"/>
    <property type="match status" value="1"/>
</dbReference>
<dbReference type="PANTHER" id="PTHR23419:SF8">
    <property type="entry name" value="FI09726P"/>
    <property type="match status" value="1"/>
</dbReference>
<feature type="compositionally biased region" description="Polar residues" evidence="2">
    <location>
        <begin position="1"/>
        <end position="11"/>
    </location>
</feature>
<evidence type="ECO:0000256" key="2">
    <source>
        <dbReference type="SAM" id="MobiDB-lite"/>
    </source>
</evidence>
<feature type="region of interest" description="Disordered" evidence="2">
    <location>
        <begin position="1"/>
        <end position="32"/>
    </location>
</feature>
<evidence type="ECO:0000313" key="3">
    <source>
        <dbReference type="EMBL" id="WPD19071.1"/>
    </source>
</evidence>
<evidence type="ECO:0000256" key="1">
    <source>
        <dbReference type="ARBA" id="ARBA00010169"/>
    </source>
</evidence>
<reference evidence="3 4" key="1">
    <citation type="submission" date="2023-08" db="EMBL/GenBank/DDBJ databases">
        <title>Genome sequence of Thermaerobacter compostii strain Ins1, a spore-forming filamentous bacterium isolated from a deep geothermal reservoir.</title>
        <authorList>
            <person name="Bregnard D."/>
            <person name="Gonzalez D."/>
            <person name="Junier P."/>
        </authorList>
    </citation>
    <scope>NUCLEOTIDE SEQUENCE [LARGE SCALE GENOMIC DNA]</scope>
    <source>
        <strain evidence="3 4">Ins1</strain>
    </source>
</reference>
<protein>
    <submittedName>
        <fullName evidence="3">Divalent-cation tolerance protein CutA</fullName>
    </submittedName>
</protein>
<dbReference type="Gene3D" id="3.30.70.120">
    <property type="match status" value="1"/>
</dbReference>
<accession>A0ABZ0QNS4</accession>
<dbReference type="RefSeq" id="WP_135224569.1">
    <property type="nucleotide sequence ID" value="NZ_CP132508.1"/>
</dbReference>
<dbReference type="SUPFAM" id="SSF54913">
    <property type="entry name" value="GlnB-like"/>
    <property type="match status" value="1"/>
</dbReference>
<keyword evidence="4" id="KW-1185">Reference proteome</keyword>
<evidence type="ECO:0000313" key="4">
    <source>
        <dbReference type="Proteomes" id="UP001304683"/>
    </source>
</evidence>
<dbReference type="InterPro" id="IPR011322">
    <property type="entry name" value="N-reg_PII-like_a/b"/>
</dbReference>
<comment type="similarity">
    <text evidence="1">Belongs to the CutA family.</text>
</comment>
<dbReference type="EMBL" id="CP132508">
    <property type="protein sequence ID" value="WPD19071.1"/>
    <property type="molecule type" value="Genomic_DNA"/>
</dbReference>
<name>A0ABZ0QNS4_9FIRM</name>